<evidence type="ECO:0008006" key="4">
    <source>
        <dbReference type="Google" id="ProtNLM"/>
    </source>
</evidence>
<gene>
    <name evidence="2" type="ORF">ABVK25_009626</name>
</gene>
<accession>A0ABR4B2W1</accession>
<organism evidence="2 3">
    <name type="scientific">Lepraria finkii</name>
    <dbReference type="NCBI Taxonomy" id="1340010"/>
    <lineage>
        <taxon>Eukaryota</taxon>
        <taxon>Fungi</taxon>
        <taxon>Dikarya</taxon>
        <taxon>Ascomycota</taxon>
        <taxon>Pezizomycotina</taxon>
        <taxon>Lecanoromycetes</taxon>
        <taxon>OSLEUM clade</taxon>
        <taxon>Lecanoromycetidae</taxon>
        <taxon>Lecanorales</taxon>
        <taxon>Lecanorineae</taxon>
        <taxon>Stereocaulaceae</taxon>
        <taxon>Lepraria</taxon>
    </lineage>
</organism>
<feature type="compositionally biased region" description="Low complexity" evidence="1">
    <location>
        <begin position="121"/>
        <end position="140"/>
    </location>
</feature>
<evidence type="ECO:0000256" key="1">
    <source>
        <dbReference type="SAM" id="MobiDB-lite"/>
    </source>
</evidence>
<name>A0ABR4B2W1_9LECA</name>
<keyword evidence="3" id="KW-1185">Reference proteome</keyword>
<reference evidence="2 3" key="1">
    <citation type="submission" date="2024-09" db="EMBL/GenBank/DDBJ databases">
        <title>Rethinking Asexuality: The Enigmatic Case of Functional Sexual Genes in Lepraria (Stereocaulaceae).</title>
        <authorList>
            <person name="Doellman M."/>
            <person name="Sun Y."/>
            <person name="Barcenas-Pena A."/>
            <person name="Lumbsch H.T."/>
            <person name="Grewe F."/>
        </authorList>
    </citation>
    <scope>NUCLEOTIDE SEQUENCE [LARGE SCALE GENOMIC DNA]</scope>
    <source>
        <strain evidence="2 3">Grewe 0041</strain>
    </source>
</reference>
<feature type="compositionally biased region" description="Pro residues" evidence="1">
    <location>
        <begin position="104"/>
        <end position="120"/>
    </location>
</feature>
<proteinExistence type="predicted"/>
<dbReference type="Gene3D" id="3.40.50.620">
    <property type="entry name" value="HUPs"/>
    <property type="match status" value="1"/>
</dbReference>
<feature type="region of interest" description="Disordered" evidence="1">
    <location>
        <begin position="104"/>
        <end position="145"/>
    </location>
</feature>
<dbReference type="EMBL" id="JBHFEH010000052">
    <property type="protein sequence ID" value="KAL2050123.1"/>
    <property type="molecule type" value="Genomic_DNA"/>
</dbReference>
<sequence length="180" mass="19940">MPETETESSTNGQIEQPINQGDSIPLRILCANLHAKVEAFLQEDVETEILRSVQAQCRHSLGIISEALERYPLDTLSLSYNGGKDCLVLLLLYLLPPLHPPPPPSLPPLNPNPPTAPLPPKSTSSSPPHQPTTTSPSPATHPKRYEVRLRRIPLLKRFFHKGHLRRNTANRPARGKIDGL</sequence>
<evidence type="ECO:0000313" key="2">
    <source>
        <dbReference type="EMBL" id="KAL2050123.1"/>
    </source>
</evidence>
<comment type="caution">
    <text evidence="2">The sequence shown here is derived from an EMBL/GenBank/DDBJ whole genome shotgun (WGS) entry which is preliminary data.</text>
</comment>
<dbReference type="Proteomes" id="UP001590951">
    <property type="component" value="Unassembled WGS sequence"/>
</dbReference>
<dbReference type="InterPro" id="IPR014729">
    <property type="entry name" value="Rossmann-like_a/b/a_fold"/>
</dbReference>
<protein>
    <recommendedName>
        <fullName evidence="4">Phosphoadenosine phosphosulphate reductase domain-containing protein</fullName>
    </recommendedName>
</protein>
<evidence type="ECO:0000313" key="3">
    <source>
        <dbReference type="Proteomes" id="UP001590951"/>
    </source>
</evidence>